<dbReference type="GO" id="GO:0015297">
    <property type="term" value="F:antiporter activity"/>
    <property type="evidence" value="ECO:0007669"/>
    <property type="project" value="InterPro"/>
</dbReference>
<dbReference type="Pfam" id="PF00999">
    <property type="entry name" value="Na_H_Exchanger"/>
    <property type="match status" value="2"/>
</dbReference>
<comment type="caution">
    <text evidence="8">The sequence shown here is derived from an EMBL/GenBank/DDBJ whole genome shotgun (WGS) entry which is preliminary data.</text>
</comment>
<evidence type="ECO:0000256" key="4">
    <source>
        <dbReference type="ARBA" id="ARBA00023136"/>
    </source>
</evidence>
<proteinExistence type="predicted"/>
<dbReference type="EMBL" id="BRXW01000192">
    <property type="protein sequence ID" value="GMI13464.1"/>
    <property type="molecule type" value="Genomic_DNA"/>
</dbReference>
<dbReference type="InterPro" id="IPR051843">
    <property type="entry name" value="CPA1_transporter"/>
</dbReference>
<accession>A0A9W7FJ81</accession>
<dbReference type="GO" id="GO:0016020">
    <property type="term" value="C:membrane"/>
    <property type="evidence" value="ECO:0007669"/>
    <property type="project" value="UniProtKB-SubCell"/>
</dbReference>
<feature type="domain" description="Cation/H+ exchanger transmembrane" evidence="7">
    <location>
        <begin position="379"/>
        <end position="463"/>
    </location>
</feature>
<sequence length="593" mass="64614">MRPLSPTTRRAHPFSPPPLCYGELLLQLHHISSCLLLLLAFSTITVILSPPTFRLPLTLTILTILSCFILGKVSQHIALPTLVGQLLCGITIRLCFEPELPTKLTSLLKSLSLTVLLVRAGISINIQNLLPSVYLTIALSLFPFFCEATIVGLLSWTLLNKASALMIGALVSDVSPAVTTPIFLSMLRRYGSDPQIGDSVKKMTSVLLASSNINSVVAIHSFYIAFEVTFHTGSPFVRGMIGFAEAVLGPALGLLAGWSMAKLGGDKPIYIATTLMLVSTCFLLLGSELRLSGGGALAALSTAVAIFNPLPWRHRPGAQNPPTPNDTILGEQSRTFSRTFSGASSPSISTSDAKDSSIQRPYNSQYMNDVIDGFYRFAWDNGFEACLFGLLGCEIDFSKITSNTLFCSTAIIVSGLVVRFIVTFFCCRVMGGWNWQNSLFVATCWIPKATVQAALCTIALDFVRSKAWWDLEKVGHPGYSEAQLFEYKEKWEGRATDVLNIGVLSIVLTAPICAFIIPKLIEPLVEEPFRKKAKEAEILRQRNNMNTNTSMIMNMAEVQVGVGVTLGIGLGGNTWNASPSKEEMEEIKRVKSV</sequence>
<dbReference type="InterPro" id="IPR006153">
    <property type="entry name" value="Cation/H_exchanger_TM"/>
</dbReference>
<feature type="transmembrane region" description="Helical" evidence="6">
    <location>
        <begin position="268"/>
        <end position="285"/>
    </location>
</feature>
<dbReference type="GO" id="GO:1902600">
    <property type="term" value="P:proton transmembrane transport"/>
    <property type="evidence" value="ECO:0007669"/>
    <property type="project" value="InterPro"/>
</dbReference>
<keyword evidence="4 6" id="KW-0472">Membrane</keyword>
<protein>
    <recommendedName>
        <fullName evidence="7">Cation/H+ exchanger transmembrane domain-containing protein</fullName>
    </recommendedName>
</protein>
<feature type="transmembrane region" description="Helical" evidence="6">
    <location>
        <begin position="236"/>
        <end position="256"/>
    </location>
</feature>
<feature type="transmembrane region" description="Helical" evidence="6">
    <location>
        <begin position="498"/>
        <end position="521"/>
    </location>
</feature>
<evidence type="ECO:0000256" key="3">
    <source>
        <dbReference type="ARBA" id="ARBA00022989"/>
    </source>
</evidence>
<evidence type="ECO:0000313" key="8">
    <source>
        <dbReference type="EMBL" id="GMI13464.1"/>
    </source>
</evidence>
<dbReference type="AlphaFoldDB" id="A0A9W7FJ81"/>
<dbReference type="Proteomes" id="UP001165122">
    <property type="component" value="Unassembled WGS sequence"/>
</dbReference>
<reference evidence="9" key="1">
    <citation type="journal article" date="2023" name="Commun. Biol.">
        <title>Genome analysis of Parmales, the sister group of diatoms, reveals the evolutionary specialization of diatoms from phago-mixotrophs to photoautotrophs.</title>
        <authorList>
            <person name="Ban H."/>
            <person name="Sato S."/>
            <person name="Yoshikawa S."/>
            <person name="Yamada K."/>
            <person name="Nakamura Y."/>
            <person name="Ichinomiya M."/>
            <person name="Sato N."/>
            <person name="Blanc-Mathieu R."/>
            <person name="Endo H."/>
            <person name="Kuwata A."/>
            <person name="Ogata H."/>
        </authorList>
    </citation>
    <scope>NUCLEOTIDE SEQUENCE [LARGE SCALE GENOMIC DNA]</scope>
    <source>
        <strain evidence="9">NIES 3700</strain>
    </source>
</reference>
<feature type="transmembrane region" description="Helical" evidence="6">
    <location>
        <begin position="205"/>
        <end position="224"/>
    </location>
</feature>
<feature type="transmembrane region" description="Helical" evidence="6">
    <location>
        <begin position="133"/>
        <end position="156"/>
    </location>
</feature>
<dbReference type="PANTHER" id="PTHR31102">
    <property type="match status" value="1"/>
</dbReference>
<gene>
    <name evidence="8" type="ORF">TrLO_g4199</name>
</gene>
<feature type="compositionally biased region" description="Polar residues" evidence="5">
    <location>
        <begin position="338"/>
        <end position="351"/>
    </location>
</feature>
<keyword evidence="3 6" id="KW-1133">Transmembrane helix</keyword>
<evidence type="ECO:0000259" key="7">
    <source>
        <dbReference type="Pfam" id="PF00999"/>
    </source>
</evidence>
<keyword evidence="2 6" id="KW-0812">Transmembrane</keyword>
<evidence type="ECO:0000256" key="6">
    <source>
        <dbReference type="SAM" id="Phobius"/>
    </source>
</evidence>
<feature type="domain" description="Cation/H+ exchanger transmembrane" evidence="7">
    <location>
        <begin position="68"/>
        <end position="291"/>
    </location>
</feature>
<dbReference type="OrthoDB" id="423807at2759"/>
<feature type="transmembrane region" description="Helical" evidence="6">
    <location>
        <begin position="405"/>
        <end position="431"/>
    </location>
</feature>
<evidence type="ECO:0000256" key="1">
    <source>
        <dbReference type="ARBA" id="ARBA00004141"/>
    </source>
</evidence>
<feature type="region of interest" description="Disordered" evidence="5">
    <location>
        <begin position="338"/>
        <end position="357"/>
    </location>
</feature>
<name>A0A9W7FJ81_9STRA</name>
<evidence type="ECO:0000256" key="5">
    <source>
        <dbReference type="SAM" id="MobiDB-lite"/>
    </source>
</evidence>
<feature type="transmembrane region" description="Helical" evidence="6">
    <location>
        <begin position="162"/>
        <end position="184"/>
    </location>
</feature>
<dbReference type="PANTHER" id="PTHR31102:SF1">
    <property type="entry name" value="CATION_H+ EXCHANGER DOMAIN-CONTAINING PROTEIN"/>
    <property type="match status" value="1"/>
</dbReference>
<evidence type="ECO:0000313" key="9">
    <source>
        <dbReference type="Proteomes" id="UP001165122"/>
    </source>
</evidence>
<feature type="transmembrane region" description="Helical" evidence="6">
    <location>
        <begin position="28"/>
        <end position="48"/>
    </location>
</feature>
<feature type="transmembrane region" description="Helical" evidence="6">
    <location>
        <begin position="55"/>
        <end position="71"/>
    </location>
</feature>
<feature type="transmembrane region" description="Helical" evidence="6">
    <location>
        <begin position="291"/>
        <end position="310"/>
    </location>
</feature>
<organism evidence="8 9">
    <name type="scientific">Triparma laevis f. longispina</name>
    <dbReference type="NCBI Taxonomy" id="1714387"/>
    <lineage>
        <taxon>Eukaryota</taxon>
        <taxon>Sar</taxon>
        <taxon>Stramenopiles</taxon>
        <taxon>Ochrophyta</taxon>
        <taxon>Bolidophyceae</taxon>
        <taxon>Parmales</taxon>
        <taxon>Triparmaceae</taxon>
        <taxon>Triparma</taxon>
    </lineage>
</organism>
<evidence type="ECO:0000256" key="2">
    <source>
        <dbReference type="ARBA" id="ARBA00022692"/>
    </source>
</evidence>
<keyword evidence="9" id="KW-1185">Reference proteome</keyword>
<comment type="subcellular location">
    <subcellularLocation>
        <location evidence="1">Membrane</location>
        <topology evidence="1">Multi-pass membrane protein</topology>
    </subcellularLocation>
</comment>